<dbReference type="EMBL" id="CAMXCT020003979">
    <property type="protein sequence ID" value="CAL1160514.1"/>
    <property type="molecule type" value="Genomic_DNA"/>
</dbReference>
<evidence type="ECO:0000313" key="2">
    <source>
        <dbReference type="EMBL" id="CAL1160514.1"/>
    </source>
</evidence>
<name>A0A9P1GE79_9DINO</name>
<organism evidence="1">
    <name type="scientific">Cladocopium goreaui</name>
    <dbReference type="NCBI Taxonomy" id="2562237"/>
    <lineage>
        <taxon>Eukaryota</taxon>
        <taxon>Sar</taxon>
        <taxon>Alveolata</taxon>
        <taxon>Dinophyceae</taxon>
        <taxon>Suessiales</taxon>
        <taxon>Symbiodiniaceae</taxon>
        <taxon>Cladocopium</taxon>
    </lineage>
</organism>
<proteinExistence type="predicted"/>
<gene>
    <name evidence="1" type="ORF">C1SCF055_LOCUS32713</name>
</gene>
<accession>A0A9P1GE79</accession>
<dbReference type="AlphaFoldDB" id="A0A9P1GE79"/>
<protein>
    <submittedName>
        <fullName evidence="1">Uncharacterized protein</fullName>
    </submittedName>
</protein>
<comment type="caution">
    <text evidence="1">The sequence shown here is derived from an EMBL/GenBank/DDBJ whole genome shotgun (WGS) entry which is preliminary data.</text>
</comment>
<dbReference type="EMBL" id="CAMXCT030003979">
    <property type="protein sequence ID" value="CAL4794451.1"/>
    <property type="molecule type" value="Genomic_DNA"/>
</dbReference>
<sequence>MGRLDYQVLRGSTKYSKYFALRVFFEFGHQEEQWRQVKELIWKEAYKTVSSWFCWCSFDCCGKVEGIPLDEYETDFESDSEAAVIR</sequence>
<reference evidence="2" key="2">
    <citation type="submission" date="2024-04" db="EMBL/GenBank/DDBJ databases">
        <authorList>
            <person name="Chen Y."/>
            <person name="Shah S."/>
            <person name="Dougan E. K."/>
            <person name="Thang M."/>
            <person name="Chan C."/>
        </authorList>
    </citation>
    <scope>NUCLEOTIDE SEQUENCE [LARGE SCALE GENOMIC DNA]</scope>
</reference>
<dbReference type="Proteomes" id="UP001152797">
    <property type="component" value="Unassembled WGS sequence"/>
</dbReference>
<evidence type="ECO:0000313" key="1">
    <source>
        <dbReference type="EMBL" id="CAI4007139.1"/>
    </source>
</evidence>
<evidence type="ECO:0000313" key="3">
    <source>
        <dbReference type="Proteomes" id="UP001152797"/>
    </source>
</evidence>
<keyword evidence="3" id="KW-1185">Reference proteome</keyword>
<dbReference type="EMBL" id="CAMXCT010003979">
    <property type="protein sequence ID" value="CAI4007139.1"/>
    <property type="molecule type" value="Genomic_DNA"/>
</dbReference>
<reference evidence="1" key="1">
    <citation type="submission" date="2022-10" db="EMBL/GenBank/DDBJ databases">
        <authorList>
            <person name="Chen Y."/>
            <person name="Dougan E. K."/>
            <person name="Chan C."/>
            <person name="Rhodes N."/>
            <person name="Thang M."/>
        </authorList>
    </citation>
    <scope>NUCLEOTIDE SEQUENCE</scope>
</reference>